<accession>A0A9W5VQA4</accession>
<dbReference type="PANTHER" id="PTHR36432:SF4">
    <property type="entry name" value="TRANSITION STATE REGULATOR ABH-RELATED"/>
    <property type="match status" value="1"/>
</dbReference>
<evidence type="ECO:0000259" key="1">
    <source>
        <dbReference type="Pfam" id="PF04014"/>
    </source>
</evidence>
<protein>
    <recommendedName>
        <fullName evidence="5">SpoVT-AbrB domain-containing protein</fullName>
    </recommendedName>
</protein>
<name>A0A9W5VQA4_BACCE</name>
<organism evidence="3 4">
    <name type="scientific">Bacillus cereus VD184</name>
    <dbReference type="NCBI Taxonomy" id="1053242"/>
    <lineage>
        <taxon>Bacteria</taxon>
        <taxon>Bacillati</taxon>
        <taxon>Bacillota</taxon>
        <taxon>Bacilli</taxon>
        <taxon>Bacillales</taxon>
        <taxon>Bacillaceae</taxon>
        <taxon>Bacillus</taxon>
        <taxon>Bacillus cereus group</taxon>
    </lineage>
</organism>
<dbReference type="InterPro" id="IPR037914">
    <property type="entry name" value="SpoVT-AbrB_sf"/>
</dbReference>
<feature type="domain" description="AbrB C-terminal" evidence="2">
    <location>
        <begin position="51"/>
        <end position="86"/>
    </location>
</feature>
<dbReference type="InterPro" id="IPR052731">
    <property type="entry name" value="B_subtilis_Trans_State_Reg"/>
</dbReference>
<evidence type="ECO:0000313" key="3">
    <source>
        <dbReference type="EMBL" id="EOQ04514.1"/>
    </source>
</evidence>
<dbReference type="Proteomes" id="UP000014028">
    <property type="component" value="Unassembled WGS sequence"/>
</dbReference>
<dbReference type="Pfam" id="PF18277">
    <property type="entry name" value="AbrB_C"/>
    <property type="match status" value="1"/>
</dbReference>
<sequence>MKYTGMQRKADNAGRVVLPAELRNLASFSLGTQVEVSVEGIFIRLKRHSMACNVTGEVSEDNLVLADGKIVLSPNGAKYVLVQLKKYIR</sequence>
<dbReference type="GO" id="GO:0003677">
    <property type="term" value="F:DNA binding"/>
    <property type="evidence" value="ECO:0007669"/>
    <property type="project" value="InterPro"/>
</dbReference>
<evidence type="ECO:0000259" key="2">
    <source>
        <dbReference type="Pfam" id="PF18277"/>
    </source>
</evidence>
<dbReference type="Gene3D" id="2.10.260.10">
    <property type="match status" value="1"/>
</dbReference>
<comment type="caution">
    <text evidence="3">The sequence shown here is derived from an EMBL/GenBank/DDBJ whole genome shotgun (WGS) entry which is preliminary data.</text>
</comment>
<dbReference type="SUPFAM" id="SSF89447">
    <property type="entry name" value="AbrB/MazE/MraZ-like"/>
    <property type="match status" value="1"/>
</dbReference>
<evidence type="ECO:0008006" key="5">
    <source>
        <dbReference type="Google" id="ProtNLM"/>
    </source>
</evidence>
<gene>
    <name evidence="3" type="ORF">IKC_06016</name>
</gene>
<dbReference type="RefSeq" id="WP_016123664.1">
    <property type="nucleotide sequence ID" value="NZ_KB976840.1"/>
</dbReference>
<dbReference type="PANTHER" id="PTHR36432">
    <property type="match status" value="1"/>
</dbReference>
<dbReference type="Pfam" id="PF04014">
    <property type="entry name" value="MazE_antitoxin"/>
    <property type="match status" value="1"/>
</dbReference>
<reference evidence="3 4" key="1">
    <citation type="submission" date="2012-12" db="EMBL/GenBank/DDBJ databases">
        <title>The Genome Sequence of Bacillus cereus VD184.</title>
        <authorList>
            <consortium name="The Broad Institute Genome Sequencing Platform"/>
            <consortium name="The Broad Institute Genome Sequencing Center for Infectious Disease"/>
            <person name="Feldgarden M."/>
            <person name="Van der Auwera G.A."/>
            <person name="Mahillon J."/>
            <person name="Duprez V."/>
            <person name="Timmery S."/>
            <person name="Mattelet C."/>
            <person name="Dierick K."/>
            <person name="Sun M."/>
            <person name="Yu Z."/>
            <person name="Zhu L."/>
            <person name="Hu X."/>
            <person name="Shank E.B."/>
            <person name="Swiecicka I."/>
            <person name="Hansen B.M."/>
            <person name="Andrup L."/>
            <person name="Walker B."/>
            <person name="Young S.K."/>
            <person name="Zeng Q."/>
            <person name="Gargeya S."/>
            <person name="Fitzgerald M."/>
            <person name="Haas B."/>
            <person name="Abouelleil A."/>
            <person name="Alvarado L."/>
            <person name="Arachchi H.M."/>
            <person name="Berlin A.M."/>
            <person name="Chapman S.B."/>
            <person name="Dewar J."/>
            <person name="Goldberg J."/>
            <person name="Griggs A."/>
            <person name="Gujja S."/>
            <person name="Hansen M."/>
            <person name="Howarth C."/>
            <person name="Imamovic A."/>
            <person name="Larimer J."/>
            <person name="McCowan C."/>
            <person name="Murphy C."/>
            <person name="Neiman D."/>
            <person name="Pearson M."/>
            <person name="Priest M."/>
            <person name="Roberts A."/>
            <person name="Saif S."/>
            <person name="Shea T."/>
            <person name="Sisk P."/>
            <person name="Sykes S."/>
            <person name="Wortman J."/>
            <person name="Nusbaum C."/>
            <person name="Birren B."/>
        </authorList>
    </citation>
    <scope>NUCLEOTIDE SEQUENCE [LARGE SCALE GENOMIC DNA]</scope>
    <source>
        <strain evidence="3 4">VD184</strain>
    </source>
</reference>
<evidence type="ECO:0000313" key="4">
    <source>
        <dbReference type="Proteomes" id="UP000014028"/>
    </source>
</evidence>
<dbReference type="EMBL" id="AHFK01000088">
    <property type="protein sequence ID" value="EOQ04514.1"/>
    <property type="molecule type" value="Genomic_DNA"/>
</dbReference>
<feature type="domain" description="SpoVT-AbrB" evidence="1">
    <location>
        <begin position="7"/>
        <end position="45"/>
    </location>
</feature>
<dbReference type="InterPro" id="IPR007159">
    <property type="entry name" value="SpoVT-AbrB_dom"/>
</dbReference>
<proteinExistence type="predicted"/>
<dbReference type="AlphaFoldDB" id="A0A9W5VQA4"/>
<dbReference type="InterPro" id="IPR040678">
    <property type="entry name" value="AbrB_C"/>
</dbReference>